<organism evidence="2">
    <name type="scientific">Oryza sativa subsp. japonica</name>
    <name type="common">Rice</name>
    <dbReference type="NCBI Taxonomy" id="39947"/>
    <lineage>
        <taxon>Eukaryota</taxon>
        <taxon>Viridiplantae</taxon>
        <taxon>Streptophyta</taxon>
        <taxon>Embryophyta</taxon>
        <taxon>Tracheophyta</taxon>
        <taxon>Spermatophyta</taxon>
        <taxon>Magnoliopsida</taxon>
        <taxon>Liliopsida</taxon>
        <taxon>Poales</taxon>
        <taxon>Poaceae</taxon>
        <taxon>BOP clade</taxon>
        <taxon>Oryzoideae</taxon>
        <taxon>Oryzeae</taxon>
        <taxon>Oryzinae</taxon>
        <taxon>Oryza</taxon>
        <taxon>Oryza sativa</taxon>
    </lineage>
</organism>
<reference evidence="1" key="5">
    <citation type="journal article" date="2008" name="Nucleic Acids Res.">
        <title>The Rice Annotation Project Database (RAP-DB): 2008 update.</title>
        <authorList>
            <consortium name="The Rice Annotation Project (RAP)"/>
            <person name="Tanaka T."/>
            <person name="Antonio B.A."/>
            <person name="Kikuchi S."/>
            <person name="Matsumoto T."/>
            <person name="Nagamura Y."/>
            <person name="Numa H."/>
            <person name="Sakai H."/>
            <person name="Wu J."/>
            <person name="Itoh T."/>
            <person name="Sasaki T."/>
            <person name="Aono R."/>
            <person name="Fujii Y."/>
            <person name="Habara T."/>
            <person name="Harada E."/>
            <person name="Kanno M."/>
            <person name="Kawahara Y."/>
            <person name="Kawashima H."/>
            <person name="Kubooka H."/>
            <person name="Matsuya A."/>
            <person name="Nakaoka H."/>
            <person name="Saichi N."/>
            <person name="Sanbonmatsu R."/>
            <person name="Sato Y."/>
            <person name="Shinso Y."/>
            <person name="Suzuki M."/>
            <person name="Takeda J."/>
            <person name="Tanino M."/>
            <person name="Todokoro F."/>
            <person name="Yamaguchi K."/>
            <person name="Yamamoto N."/>
            <person name="Yamasaki C."/>
            <person name="Imanishi T."/>
            <person name="Okido T."/>
            <person name="Tada M."/>
            <person name="Ikeo K."/>
            <person name="Tateno Y."/>
            <person name="Gojobori T."/>
            <person name="Lin Y.C."/>
            <person name="Wei F.J."/>
            <person name="Hsing Y.I."/>
            <person name="Zhao Q."/>
            <person name="Han B."/>
            <person name="Kramer M.R."/>
            <person name="McCombie R.W."/>
            <person name="Lonsdale D."/>
            <person name="O'Donovan C.C."/>
            <person name="Whitfield E.J."/>
            <person name="Apweiler R."/>
            <person name="Koyanagi K.O."/>
            <person name="Khurana J.P."/>
            <person name="Raghuvanshi S."/>
            <person name="Singh N.K."/>
            <person name="Tyagi A.K."/>
            <person name="Haberer G."/>
            <person name="Fujisawa M."/>
            <person name="Hosokawa S."/>
            <person name="Ito Y."/>
            <person name="Ikawa H."/>
            <person name="Shibata M."/>
            <person name="Yamamoto M."/>
            <person name="Bruskiewich R.M."/>
            <person name="Hoen D.R."/>
            <person name="Bureau TE."/>
            <person name="Namiki N."/>
            <person name="Ohyanagi H."/>
            <person name="Sakai Y."/>
            <person name="Nobushima S."/>
            <person name="Sakata K."/>
            <person name="Barrero R.A."/>
            <person name="Sato Y."/>
            <person name="Souvorov A."/>
            <person name="Smith-White B."/>
            <person name="Tatusova T."/>
            <person name="An S."/>
            <person name="An G."/>
            <person name="OOta S."/>
            <person name="Fuks G."/>
            <person name="Messing J."/>
            <person name="Christie K.R."/>
            <person name="Lieberherr D."/>
            <person name="Kim H."/>
            <person name="Zuccolo A."/>
            <person name="Wing R.A."/>
            <person name="Nobuta K."/>
            <person name="Green P.J."/>
            <person name="Lu C."/>
            <person name="Meyers BC."/>
            <person name="Chaparro C."/>
            <person name="Piegu B."/>
            <person name="Panaud O."/>
            <person name="Echeverria M."/>
        </authorList>
    </citation>
    <scope>NUCLEOTIDE SEQUENCE</scope>
</reference>
<reference evidence="1" key="8">
    <citation type="submission" date="2012-08" db="EMBL/GenBank/DDBJ databases">
        <title>Oryza sativa nipponbare(GA3) genomic DNA, chromosome 6.</title>
        <authorList>
            <consortium name="IRGSP(International Rice Genome Sequencing Project)"/>
        </authorList>
    </citation>
    <scope>NUCLEOTIDE SEQUENCE</scope>
</reference>
<reference evidence="2" key="7">
    <citation type="submission" date="2008-12" db="EMBL/GenBank/DDBJ databases">
        <title>Improved gene annotation of the rice (Oryza sativa) genomes.</title>
        <authorList>
            <person name="Wang J."/>
            <person name="Li R."/>
            <person name="Fan W."/>
            <person name="Huang Q."/>
            <person name="Zhang J."/>
            <person name="Zhou Y."/>
            <person name="Hu Y."/>
            <person name="Zi S."/>
            <person name="Li J."/>
            <person name="Ni P."/>
            <person name="Zheng H."/>
            <person name="Zhang Y."/>
            <person name="Zhao M."/>
            <person name="Hao Q."/>
            <person name="McDermott J."/>
            <person name="Samudrala R."/>
            <person name="Kristiansen K."/>
            <person name="Wong G.K.-S."/>
        </authorList>
    </citation>
    <scope>NUCLEOTIDE SEQUENCE</scope>
</reference>
<name>B9FQA7_ORYSJ</name>
<gene>
    <name evidence="1" type="ordered locus">Os06g0656400</name>
    <name evidence="2" type="ORF">OsJ_22217</name>
</gene>
<reference evidence="1 3" key="1">
    <citation type="journal article" date="2005" name="Nature">
        <title>The map-based sequence of the rice genome.</title>
        <authorList>
            <consortium name="International rice genome sequencing project (IRGSP)"/>
            <person name="Matsumoto T."/>
            <person name="Wu J."/>
            <person name="Kanamori H."/>
            <person name="Katayose Y."/>
            <person name="Fujisawa M."/>
            <person name="Namiki N."/>
            <person name="Mizuno H."/>
            <person name="Yamamoto K."/>
            <person name="Antonio B.A."/>
            <person name="Baba T."/>
            <person name="Sakata K."/>
            <person name="Nagamura Y."/>
            <person name="Aoki H."/>
            <person name="Arikawa K."/>
            <person name="Arita K."/>
            <person name="Bito T."/>
            <person name="Chiden Y."/>
            <person name="Fujitsuka N."/>
            <person name="Fukunaka R."/>
            <person name="Hamada M."/>
            <person name="Harada C."/>
            <person name="Hayashi A."/>
            <person name="Hijishita S."/>
            <person name="Honda M."/>
            <person name="Hosokawa S."/>
            <person name="Ichikawa Y."/>
            <person name="Idonuma A."/>
            <person name="Iijima M."/>
            <person name="Ikeda M."/>
            <person name="Ikeno M."/>
            <person name="Ito K."/>
            <person name="Ito S."/>
            <person name="Ito T."/>
            <person name="Ito Y."/>
            <person name="Ito Y."/>
            <person name="Iwabuchi A."/>
            <person name="Kamiya K."/>
            <person name="Karasawa W."/>
            <person name="Kurita K."/>
            <person name="Katagiri S."/>
            <person name="Kikuta A."/>
            <person name="Kobayashi H."/>
            <person name="Kobayashi N."/>
            <person name="Machita K."/>
            <person name="Maehara T."/>
            <person name="Masukawa M."/>
            <person name="Mizubayashi T."/>
            <person name="Mukai Y."/>
            <person name="Nagasaki H."/>
            <person name="Nagata Y."/>
            <person name="Naito S."/>
            <person name="Nakashima M."/>
            <person name="Nakama Y."/>
            <person name="Nakamichi Y."/>
            <person name="Nakamura M."/>
            <person name="Meguro A."/>
            <person name="Negishi M."/>
            <person name="Ohta I."/>
            <person name="Ohta T."/>
            <person name="Okamoto M."/>
            <person name="Ono N."/>
            <person name="Saji S."/>
            <person name="Sakaguchi M."/>
            <person name="Sakai K."/>
            <person name="Shibata M."/>
            <person name="Shimokawa T."/>
            <person name="Song J."/>
            <person name="Takazaki Y."/>
            <person name="Terasawa K."/>
            <person name="Tsugane M."/>
            <person name="Tsuji K."/>
            <person name="Ueda S."/>
            <person name="Waki K."/>
            <person name="Yamagata H."/>
            <person name="Yamamoto M."/>
            <person name="Yamamoto S."/>
            <person name="Yamane H."/>
            <person name="Yoshiki S."/>
            <person name="Yoshihara R."/>
            <person name="Yukawa K."/>
            <person name="Zhong H."/>
            <person name="Yano M."/>
            <person name="Yuan Q."/>
            <person name="Ouyang S."/>
            <person name="Liu J."/>
            <person name="Jones K.M."/>
            <person name="Gansberger K."/>
            <person name="Moffat K."/>
            <person name="Hill J."/>
            <person name="Bera J."/>
            <person name="Fadrosh D."/>
            <person name="Jin S."/>
            <person name="Johri S."/>
            <person name="Kim M."/>
            <person name="Overton L."/>
            <person name="Reardon M."/>
            <person name="Tsitrin T."/>
            <person name="Vuong H."/>
            <person name="Weaver B."/>
            <person name="Ciecko A."/>
            <person name="Tallon L."/>
            <person name="Jackson J."/>
            <person name="Pai G."/>
            <person name="Aken S.V."/>
            <person name="Utterback T."/>
            <person name="Reidmuller S."/>
            <person name="Feldblyum T."/>
            <person name="Hsiao J."/>
            <person name="Zismann V."/>
            <person name="Iobst S."/>
            <person name="de Vazeille A.R."/>
            <person name="Buell C.R."/>
            <person name="Ying K."/>
            <person name="Li Y."/>
            <person name="Lu T."/>
            <person name="Huang Y."/>
            <person name="Zhao Q."/>
            <person name="Feng Q."/>
            <person name="Zhang L."/>
            <person name="Zhu J."/>
            <person name="Weng Q."/>
            <person name="Mu J."/>
            <person name="Lu Y."/>
            <person name="Fan D."/>
            <person name="Liu Y."/>
            <person name="Guan J."/>
            <person name="Zhang Y."/>
            <person name="Yu S."/>
            <person name="Liu X."/>
            <person name="Zhang Y."/>
            <person name="Hong G."/>
            <person name="Han B."/>
            <person name="Choisne N."/>
            <person name="Demange N."/>
            <person name="Orjeda G."/>
            <person name="Samain S."/>
            <person name="Cattolico L."/>
            <person name="Pelletier E."/>
            <person name="Couloux A."/>
            <person name="Segurens B."/>
            <person name="Wincker P."/>
            <person name="D'Hont A."/>
            <person name="Scarpelli C."/>
            <person name="Weissenbach J."/>
            <person name="Salanoubat M."/>
            <person name="Quetier F."/>
            <person name="Yu Y."/>
            <person name="Kim H.R."/>
            <person name="Rambo T."/>
            <person name="Currie J."/>
            <person name="Collura K."/>
            <person name="Luo M."/>
            <person name="Yang T."/>
            <person name="Ammiraju J.S.S."/>
            <person name="Engler F."/>
            <person name="Soderlund C."/>
            <person name="Wing R.A."/>
            <person name="Palmer L.E."/>
            <person name="de la Bastide M."/>
            <person name="Spiegel L."/>
            <person name="Nascimento L."/>
            <person name="Zutavern T."/>
            <person name="O'Shaughnessy A."/>
            <person name="Dike S."/>
            <person name="Dedhia N."/>
            <person name="Preston R."/>
            <person name="Balija V."/>
            <person name="McCombie W.R."/>
            <person name="Chow T."/>
            <person name="Chen H."/>
            <person name="Chung M."/>
            <person name="Chen C."/>
            <person name="Shaw J."/>
            <person name="Wu H."/>
            <person name="Hsiao K."/>
            <person name="Chao Y."/>
            <person name="Chu M."/>
            <person name="Cheng C."/>
            <person name="Hour A."/>
            <person name="Lee P."/>
            <person name="Lin S."/>
            <person name="Lin Y."/>
            <person name="Liou J."/>
            <person name="Liu S."/>
            <person name="Hsing Y."/>
            <person name="Raghuvanshi S."/>
            <person name="Mohanty A."/>
            <person name="Bharti A.K."/>
            <person name="Gaur A."/>
            <person name="Gupta V."/>
            <person name="Kumar D."/>
            <person name="Ravi V."/>
            <person name="Vij S."/>
            <person name="Kapur A."/>
            <person name="Khurana P."/>
            <person name="Khurana P."/>
            <person name="Khurana J.P."/>
            <person name="Tyagi A.K."/>
            <person name="Gaikwad K."/>
            <person name="Singh A."/>
            <person name="Dalal V."/>
            <person name="Srivastava S."/>
            <person name="Dixit A."/>
            <person name="Pal A.K."/>
            <person name="Ghazi I.A."/>
            <person name="Yadav M."/>
            <person name="Pandit A."/>
            <person name="Bhargava A."/>
            <person name="Sureshbabu K."/>
            <person name="Batra K."/>
            <person name="Sharma T.R."/>
            <person name="Mohapatra T."/>
            <person name="Singh N.K."/>
            <person name="Messing J."/>
            <person name="Nelson A.B."/>
            <person name="Fuks G."/>
            <person name="Kavchok S."/>
            <person name="Keizer G."/>
            <person name="Linton E."/>
            <person name="Llaca V."/>
            <person name="Song R."/>
            <person name="Tanyolac B."/>
            <person name="Young S."/>
            <person name="Ho-Il K."/>
            <person name="Hahn J.H."/>
            <person name="Sangsakoo G."/>
            <person name="Vanavichit A."/>
            <person name="de Mattos Luiz.A.T."/>
            <person name="Zimmer P.D."/>
            <person name="Malone G."/>
            <person name="Dellagostin O."/>
            <person name="de Oliveira A.C."/>
            <person name="Bevan M."/>
            <person name="Bancroft I."/>
            <person name="Minx P."/>
            <person name="Cordum H."/>
            <person name="Wilson R."/>
            <person name="Cheng Z."/>
            <person name="Jin W."/>
            <person name="Jiang J."/>
            <person name="Leong S.A."/>
            <person name="Iwama H."/>
            <person name="Gojobori T."/>
            <person name="Itoh T."/>
            <person name="Niimura Y."/>
            <person name="Fujii Y."/>
            <person name="Habara T."/>
            <person name="Sakai H."/>
            <person name="Sato Y."/>
            <person name="Wilson G."/>
            <person name="Kumar K."/>
            <person name="McCouch S."/>
            <person name="Juretic N."/>
            <person name="Hoen D."/>
            <person name="Wright S."/>
            <person name="Bruskiewich R."/>
            <person name="Bureau T."/>
            <person name="Miyao A."/>
            <person name="Hirochika H."/>
            <person name="Nishikawa T."/>
            <person name="Kadowaki K."/>
            <person name="Sugiura M."/>
            <person name="Burr B."/>
            <person name="Sasaki T."/>
        </authorList>
    </citation>
    <scope>NUCLEOTIDE SEQUENCE [LARGE SCALE GENOMIC DNA]</scope>
    <source>
        <strain evidence="3">cv. Nipponbare</strain>
    </source>
</reference>
<dbReference type="EMBL" id="AP008212">
    <property type="protein sequence ID" value="BAF20167.1"/>
    <property type="molecule type" value="Genomic_DNA"/>
</dbReference>
<dbReference type="AlphaFoldDB" id="B9FQA7"/>
<proteinExistence type="predicted"/>
<reference evidence="1" key="3">
    <citation type="journal article" date="2006" name="Nucleic Acids Res.">
        <title>The Rice Annotation Project Database (RAP-DB): hub for Oryza sativa ssp. japonica genome information.</title>
        <authorList>
            <person name="Ohyanagi H."/>
            <person name="Tanaka T."/>
            <person name="Sakai H."/>
            <person name="Shigemoto Y."/>
            <person name="Yamaguchi K."/>
            <person name="Habara T."/>
            <person name="Fujii Y."/>
            <person name="Antonio B.A."/>
            <person name="Nagamura Y."/>
            <person name="Imanishi T."/>
            <person name="Ikeo K."/>
            <person name="Itoh T."/>
            <person name="Gojobori T."/>
            <person name="Sasaki T."/>
        </authorList>
    </citation>
    <scope>NUCLEOTIDE SEQUENCE</scope>
</reference>
<reference evidence="1" key="4">
    <citation type="journal article" date="2007" name="Genome Res.">
        <title>Curated Genome Annotation of Oryza sativa ssp. japonica and Comparative Genome Analysis with Arabidopsis thaliana.</title>
        <authorList>
            <consortium name="The Rice Annotation Project (RAP)"/>
            <person name="Itoh T."/>
            <person name="Tanaka T."/>
            <person name="Barrero R.A."/>
            <person name="Yamasaki C."/>
            <person name="Fujii Y."/>
            <person name="Hilton P.B."/>
            <person name="Antonio B.A."/>
            <person name="Aono H."/>
            <person name="Apweiler R."/>
            <person name="Bruskiewich R."/>
            <person name="Bureau T."/>
            <person name="Burr F."/>
            <person name="Costa de Oliveira A."/>
            <person name="Fuks G."/>
            <person name="Habara T."/>
            <person name="Haberer G."/>
            <person name="Han B."/>
            <person name="Harada E."/>
            <person name="Hiraki A.T."/>
            <person name="Hirochika H."/>
            <person name="Hoen D."/>
            <person name="Hokari H."/>
            <person name="Hosokawa S."/>
            <person name="Hsing Y."/>
            <person name="Ikawa H."/>
            <person name="Ikeo K."/>
            <person name="Imanishi T."/>
            <person name="Ito Y."/>
            <person name="Jaiswal P."/>
            <person name="Kanno M."/>
            <person name="Kawahara Y."/>
            <person name="Kawamura T."/>
            <person name="Kawashima H."/>
            <person name="Khurana J.P."/>
            <person name="Kikuchi S."/>
            <person name="Komatsu S."/>
            <person name="Koyanagi K.O."/>
            <person name="Kubooka H."/>
            <person name="Lieberherr D."/>
            <person name="Lin Y.C."/>
            <person name="Lonsdale D."/>
            <person name="Matsumoto T."/>
            <person name="Matsuya A."/>
            <person name="McCombie W.R."/>
            <person name="Messing J."/>
            <person name="Miyao A."/>
            <person name="Mulder N."/>
            <person name="Nagamura Y."/>
            <person name="Nam J."/>
            <person name="Namiki N."/>
            <person name="Numa H."/>
            <person name="Nurimoto S."/>
            <person name="O'donovan C."/>
            <person name="Ohyanagi H."/>
            <person name="Okido T."/>
            <person name="Oota S."/>
            <person name="Osato N."/>
            <person name="Palmer L.E."/>
            <person name="Quetier F."/>
            <person name="Raghuvanshi S."/>
            <person name="Saichi N."/>
            <person name="Sakai H."/>
            <person name="Sakai Y."/>
            <person name="Sakata K."/>
            <person name="Sakurai T."/>
            <person name="Sato F."/>
            <person name="Sato Y."/>
            <person name="Schoof H."/>
            <person name="Seki M."/>
            <person name="Shibata M."/>
            <person name="Shimizu Y."/>
            <person name="Shinozaki K."/>
            <person name="Shinso Y."/>
            <person name="Singh N.K."/>
            <person name="Smith-White B."/>
            <person name="Takeda J."/>
            <person name="Tanino M."/>
            <person name="Tatusova T."/>
            <person name="Thongjuea S."/>
            <person name="Todokoro F."/>
            <person name="Tsugane M."/>
            <person name="Tyagi A.K."/>
            <person name="Vanavichit A."/>
            <person name="Wang A."/>
            <person name="Wing R.A."/>
            <person name="Yamaguchi K."/>
            <person name="Yamamoto M."/>
            <person name="Yamamoto N."/>
            <person name="Yu Y."/>
            <person name="Zhang H."/>
            <person name="Zhao Q."/>
            <person name="Higo K."/>
            <person name="Burr B."/>
            <person name="Gojobori T."/>
            <person name="Sasaki T."/>
        </authorList>
    </citation>
    <scope>NUCLEOTIDE SEQUENCE</scope>
</reference>
<accession>B9FQA7</accession>
<evidence type="ECO:0000313" key="2">
    <source>
        <dbReference type="EMBL" id="EEE66149.1"/>
    </source>
</evidence>
<reference evidence="3" key="6">
    <citation type="journal article" date="2008" name="Nucleic Acids Res.">
        <title>The rice annotation project database (RAP-DB): 2008 update.</title>
        <authorList>
            <consortium name="The rice annotation project (RAP)"/>
        </authorList>
    </citation>
    <scope>GENOME REANNOTATION</scope>
    <source>
        <strain evidence="3">cv. Nipponbare</strain>
    </source>
</reference>
<dbReference type="KEGG" id="dosa:Os06g0656400"/>
<sequence length="79" mass="8542">MLTFCSSKHGSTYGTTAASLISGCVMRRASSSAGANRPCRWCSSWTPGHSDNLQITGTITGMKWLHSEFQTFMCTCSLV</sequence>
<dbReference type="Gramene" id="Os06t0656400-01">
    <property type="protein sequence ID" value="Os06t0656400-01"/>
    <property type="gene ID" value="Os06g0656400"/>
</dbReference>
<protein>
    <submittedName>
        <fullName evidence="1">Os06g0656400 protein</fullName>
    </submittedName>
</protein>
<reference evidence="1" key="9">
    <citation type="submission" date="2012-08" db="EMBL/GenBank/DDBJ databases">
        <title>The Second Rice Annotation Project Meeting (RAP2).</title>
        <authorList>
            <consortium name="The Rice Annotation Project (RAP)"/>
        </authorList>
    </citation>
    <scope>NUCLEOTIDE SEQUENCE</scope>
</reference>
<evidence type="ECO:0000313" key="3">
    <source>
        <dbReference type="Proteomes" id="UP000000763"/>
    </source>
</evidence>
<dbReference type="EMBL" id="CM000143">
    <property type="protein sequence ID" value="EEE66149.1"/>
    <property type="molecule type" value="Genomic_DNA"/>
</dbReference>
<evidence type="ECO:0000313" key="1">
    <source>
        <dbReference type="EMBL" id="BAF20167.1"/>
    </source>
</evidence>
<dbReference type="Proteomes" id="UP000007752">
    <property type="component" value="Chromosome 6"/>
</dbReference>
<reference evidence="2" key="2">
    <citation type="journal article" date="2005" name="PLoS Biol.">
        <title>The genomes of Oryza sativa: a history of duplications.</title>
        <authorList>
            <person name="Yu J."/>
            <person name="Wang J."/>
            <person name="Lin W."/>
            <person name="Li S."/>
            <person name="Li H."/>
            <person name="Zhou J."/>
            <person name="Ni P."/>
            <person name="Dong W."/>
            <person name="Hu S."/>
            <person name="Zeng C."/>
            <person name="Zhang J."/>
            <person name="Zhang Y."/>
            <person name="Li R."/>
            <person name="Xu Z."/>
            <person name="Li S."/>
            <person name="Li X."/>
            <person name="Zheng H."/>
            <person name="Cong L."/>
            <person name="Lin L."/>
            <person name="Yin J."/>
            <person name="Geng J."/>
            <person name="Li G."/>
            <person name="Shi J."/>
            <person name="Liu J."/>
            <person name="Lv H."/>
            <person name="Li J."/>
            <person name="Wang J."/>
            <person name="Deng Y."/>
            <person name="Ran L."/>
            <person name="Shi X."/>
            <person name="Wang X."/>
            <person name="Wu Q."/>
            <person name="Li C."/>
            <person name="Ren X."/>
            <person name="Wang J."/>
            <person name="Wang X."/>
            <person name="Li D."/>
            <person name="Liu D."/>
            <person name="Zhang X."/>
            <person name="Ji Z."/>
            <person name="Zhao W."/>
            <person name="Sun Y."/>
            <person name="Zhang Z."/>
            <person name="Bao J."/>
            <person name="Han Y."/>
            <person name="Dong L."/>
            <person name="Ji J."/>
            <person name="Chen P."/>
            <person name="Wu S."/>
            <person name="Liu J."/>
            <person name="Xiao Y."/>
            <person name="Bu D."/>
            <person name="Tan J."/>
            <person name="Yang L."/>
            <person name="Ye C."/>
            <person name="Zhang J."/>
            <person name="Xu J."/>
            <person name="Zhou Y."/>
            <person name="Yu Y."/>
            <person name="Zhang B."/>
            <person name="Zhuang S."/>
            <person name="Wei H."/>
            <person name="Liu B."/>
            <person name="Lei M."/>
            <person name="Yu H."/>
            <person name="Li Y."/>
            <person name="Xu H."/>
            <person name="Wei S."/>
            <person name="He X."/>
            <person name="Fang L."/>
            <person name="Zhang Z."/>
            <person name="Zhang Y."/>
            <person name="Huang X."/>
            <person name="Su Z."/>
            <person name="Tong W."/>
            <person name="Li J."/>
            <person name="Tong Z."/>
            <person name="Li S."/>
            <person name="Ye J."/>
            <person name="Wang L."/>
            <person name="Fang L."/>
            <person name="Lei T."/>
            <person name="Chen C."/>
            <person name="Chen H."/>
            <person name="Xu Z."/>
            <person name="Li H."/>
            <person name="Huang H."/>
            <person name="Zhang F."/>
            <person name="Xu H."/>
            <person name="Li N."/>
            <person name="Zhao C."/>
            <person name="Li S."/>
            <person name="Dong L."/>
            <person name="Huang Y."/>
            <person name="Li L."/>
            <person name="Xi Y."/>
            <person name="Qi Q."/>
            <person name="Li W."/>
            <person name="Zhang B."/>
            <person name="Hu W."/>
            <person name="Zhang Y."/>
            <person name="Tian X."/>
            <person name="Jiao Y."/>
            <person name="Liang X."/>
            <person name="Jin J."/>
            <person name="Gao L."/>
            <person name="Zheng W."/>
            <person name="Hao B."/>
            <person name="Liu S."/>
            <person name="Wang W."/>
            <person name="Yuan L."/>
            <person name="Cao M."/>
            <person name="McDermott J."/>
            <person name="Samudrala R."/>
            <person name="Wang J."/>
            <person name="Wong G.K."/>
            <person name="Yang H."/>
        </authorList>
    </citation>
    <scope>NUCLEOTIDE SEQUENCE [LARGE SCALE GENOMIC DNA]</scope>
</reference>
<dbReference type="Proteomes" id="UP000000763">
    <property type="component" value="Chromosome 6"/>
</dbReference>